<dbReference type="InterPro" id="IPR023213">
    <property type="entry name" value="CAT-like_dom_sf"/>
</dbReference>
<dbReference type="Pfam" id="PF22664">
    <property type="entry name" value="TRI-like_N"/>
    <property type="match status" value="1"/>
</dbReference>
<organism evidence="3 4">
    <name type="scientific">Cladobotryum mycophilum</name>
    <dbReference type="NCBI Taxonomy" id="491253"/>
    <lineage>
        <taxon>Eukaryota</taxon>
        <taxon>Fungi</taxon>
        <taxon>Dikarya</taxon>
        <taxon>Ascomycota</taxon>
        <taxon>Pezizomycotina</taxon>
        <taxon>Sordariomycetes</taxon>
        <taxon>Hypocreomycetidae</taxon>
        <taxon>Hypocreales</taxon>
        <taxon>Hypocreaceae</taxon>
        <taxon>Cladobotryum</taxon>
    </lineage>
</organism>
<sequence>MSEKSSMADSLEDGFYLDILGQQPMLNNIYTHVCLCFEVSDSSSYTAIFSRLQNGLGELAASFPWIAGQVINEGAGDGNTGVFKVKSFKTPQLIINDLRQDASMPSMSEIKAARFPFRMLDETVLGPRKTLPDRIADDFPVLILQANIITGGLLLDILGEHGMMDIAGQDQIIHLLAKACRSEPFTSDELSAGNLSRRTIIPIFEDDYAPGPELKHQIVKKIQGVRSSDEEKQAATPPRCRWVYFGFHIKALAAIKSLAMNNKGNCTQYVTTNDALCAFIWQSIIRSRMSRLGPEMLTTTFARTVDVRRYLGIPKEYPGILQNMTYNSYTTQQLVQDETLGSIASDLRAAVDPDTCDISFRTRAMATLLERSPDKNVISMTASLDQSMNIIMSSWASIKCPTEDFGPELGQPEAVRIPSFLPVEGMFYLLPEMERYGGGLIAGLCIRDDDLEDLKEDVEWTKYATYIG</sequence>
<dbReference type="PANTHER" id="PTHR31896">
    <property type="entry name" value="FAMILY REGULATORY PROTEIN, PUTATIVE (AFU_ORTHOLOGUE AFUA_3G14730)-RELATED"/>
    <property type="match status" value="1"/>
</dbReference>
<evidence type="ECO:0000313" key="4">
    <source>
        <dbReference type="Proteomes" id="UP001338125"/>
    </source>
</evidence>
<evidence type="ECO:0000313" key="3">
    <source>
        <dbReference type="EMBL" id="KAK5988350.1"/>
    </source>
</evidence>
<evidence type="ECO:0000256" key="1">
    <source>
        <dbReference type="ARBA" id="ARBA00022679"/>
    </source>
</evidence>
<gene>
    <name evidence="3" type="ORF">PT974_12501</name>
</gene>
<proteinExistence type="predicted"/>
<dbReference type="Gene3D" id="3.30.559.10">
    <property type="entry name" value="Chloramphenicol acetyltransferase-like domain"/>
    <property type="match status" value="2"/>
</dbReference>
<feature type="domain" description="Trichothecene 3-O-acetyltransferase-like N-terminal" evidence="2">
    <location>
        <begin position="29"/>
        <end position="180"/>
    </location>
</feature>
<dbReference type="Proteomes" id="UP001338125">
    <property type="component" value="Unassembled WGS sequence"/>
</dbReference>
<reference evidence="3 4" key="1">
    <citation type="submission" date="2024-01" db="EMBL/GenBank/DDBJ databases">
        <title>Complete genome of Cladobotryum mycophilum ATHUM6906.</title>
        <authorList>
            <person name="Christinaki A.C."/>
            <person name="Myridakis A.I."/>
            <person name="Kouvelis V.N."/>
        </authorList>
    </citation>
    <scope>NUCLEOTIDE SEQUENCE [LARGE SCALE GENOMIC DNA]</scope>
    <source>
        <strain evidence="3 4">ATHUM6906</strain>
    </source>
</reference>
<comment type="caution">
    <text evidence="3">The sequence shown here is derived from an EMBL/GenBank/DDBJ whole genome shotgun (WGS) entry which is preliminary data.</text>
</comment>
<evidence type="ECO:0000259" key="2">
    <source>
        <dbReference type="Pfam" id="PF22664"/>
    </source>
</evidence>
<dbReference type="PANTHER" id="PTHR31896:SF64">
    <property type="entry name" value="TRICHOTHECENE 3-O-ACETYLTRANSFERASE"/>
    <property type="match status" value="1"/>
</dbReference>
<accession>A0ABR0S997</accession>
<dbReference type="InterPro" id="IPR054710">
    <property type="entry name" value="Tri101-like_N"/>
</dbReference>
<keyword evidence="4" id="KW-1185">Reference proteome</keyword>
<keyword evidence="1" id="KW-0808">Transferase</keyword>
<dbReference type="EMBL" id="JAVFKD010000016">
    <property type="protein sequence ID" value="KAK5988350.1"/>
    <property type="molecule type" value="Genomic_DNA"/>
</dbReference>
<protein>
    <submittedName>
        <fullName evidence="3">Trichothecene 3-O-acetyltransferase</fullName>
    </submittedName>
</protein>
<dbReference type="InterPro" id="IPR051283">
    <property type="entry name" value="Sec_Metabolite_Acyltrans"/>
</dbReference>
<name>A0ABR0S997_9HYPO</name>